<dbReference type="Proteomes" id="UP000662873">
    <property type="component" value="Chromosome"/>
</dbReference>
<feature type="modified residue" description="N6-(pyridoxal phosphate)lysine" evidence="12 13">
    <location>
        <position position="237"/>
    </location>
</feature>
<dbReference type="EMBL" id="AP021858">
    <property type="protein sequence ID" value="BBO24030.1"/>
    <property type="molecule type" value="Genomic_DNA"/>
</dbReference>
<reference evidence="15" key="1">
    <citation type="journal article" name="DNA Res.">
        <title>The physiological potential of anammox bacteria as revealed by their core genome structure.</title>
        <authorList>
            <person name="Okubo T."/>
            <person name="Toyoda A."/>
            <person name="Fukuhara K."/>
            <person name="Uchiyama I."/>
            <person name="Harigaya Y."/>
            <person name="Kuroiwa M."/>
            <person name="Suzuki T."/>
            <person name="Murakami Y."/>
            <person name="Suwa Y."/>
            <person name="Takami H."/>
        </authorList>
    </citation>
    <scope>NUCLEOTIDE SEQUENCE</scope>
    <source>
        <strain evidence="15">317325-2</strain>
    </source>
</reference>
<proteinExistence type="inferred from homology"/>
<dbReference type="InterPro" id="IPR019798">
    <property type="entry name" value="Ser_HO-MeTrfase_PLP_BS"/>
</dbReference>
<evidence type="ECO:0000256" key="4">
    <source>
        <dbReference type="ARBA" id="ARBA00006376"/>
    </source>
</evidence>
<organism evidence="15 16">
    <name type="scientific">Candidatus Nitrosymbiomonas proteolyticus</name>
    <dbReference type="NCBI Taxonomy" id="2608984"/>
    <lineage>
        <taxon>Bacteria</taxon>
        <taxon>Bacillati</taxon>
        <taxon>Armatimonadota</taxon>
        <taxon>Armatimonadota incertae sedis</taxon>
        <taxon>Candidatus Nitrosymbiomonas</taxon>
    </lineage>
</organism>
<accession>A0A809R956</accession>
<comment type="cofactor">
    <cofactor evidence="2 12 13">
        <name>pyridoxal 5'-phosphate</name>
        <dbReference type="ChEBI" id="CHEBI:597326"/>
    </cofactor>
</comment>
<keyword evidence="8 12" id="KW-0028">Amino-acid biosynthesis</keyword>
<feature type="binding site" evidence="12">
    <location>
        <position position="128"/>
    </location>
    <ligand>
        <name>(6S)-5,6,7,8-tetrahydrofolate</name>
        <dbReference type="ChEBI" id="CHEBI:57453"/>
    </ligand>
</feature>
<feature type="binding site" evidence="12">
    <location>
        <begin position="132"/>
        <end position="134"/>
    </location>
    <ligand>
        <name>(6S)-5,6,7,8-tetrahydrofolate</name>
        <dbReference type="ChEBI" id="CHEBI:57453"/>
    </ligand>
</feature>
<dbReference type="UniPathway" id="UPA00193"/>
<dbReference type="InterPro" id="IPR015424">
    <property type="entry name" value="PyrdxlP-dep_Trfase"/>
</dbReference>
<dbReference type="InterPro" id="IPR015421">
    <property type="entry name" value="PyrdxlP-dep_Trfase_major"/>
</dbReference>
<comment type="subcellular location">
    <subcellularLocation>
        <location evidence="3 12">Cytoplasm</location>
    </subcellularLocation>
</comment>
<dbReference type="GO" id="GO:0030170">
    <property type="term" value="F:pyridoxal phosphate binding"/>
    <property type="evidence" value="ECO:0007669"/>
    <property type="project" value="UniProtKB-UniRule"/>
</dbReference>
<dbReference type="KEGG" id="npy:NPRO_16250"/>
<evidence type="ECO:0000256" key="6">
    <source>
        <dbReference type="ARBA" id="ARBA00022490"/>
    </source>
</evidence>
<evidence type="ECO:0000256" key="9">
    <source>
        <dbReference type="ARBA" id="ARBA00022679"/>
    </source>
</evidence>
<gene>
    <name evidence="12" type="primary">glyA</name>
    <name evidence="15" type="ORF">NPRO_16250</name>
</gene>
<keyword evidence="15" id="KW-0489">Methyltransferase</keyword>
<feature type="domain" description="Serine hydroxymethyltransferase-like" evidence="14">
    <location>
        <begin position="15"/>
        <end position="391"/>
    </location>
</feature>
<dbReference type="InterPro" id="IPR049943">
    <property type="entry name" value="Ser_HO-MeTrfase-like"/>
</dbReference>
<dbReference type="NCBIfam" id="NF000586">
    <property type="entry name" value="PRK00011.1"/>
    <property type="match status" value="1"/>
</dbReference>
<evidence type="ECO:0000256" key="13">
    <source>
        <dbReference type="PIRSR" id="PIRSR000412-50"/>
    </source>
</evidence>
<keyword evidence="10 12" id="KW-0663">Pyridoxal phosphate</keyword>
<keyword evidence="7 12" id="KW-0554">One-carbon metabolism</keyword>
<dbReference type="PROSITE" id="PS00096">
    <property type="entry name" value="SHMT"/>
    <property type="match status" value="1"/>
</dbReference>
<feature type="binding site" evidence="12">
    <location>
        <position position="251"/>
    </location>
    <ligand>
        <name>(6S)-5,6,7,8-tetrahydrofolate</name>
        <dbReference type="ChEBI" id="CHEBI:57453"/>
    </ligand>
</feature>
<dbReference type="GO" id="GO:0035999">
    <property type="term" value="P:tetrahydrofolate interconversion"/>
    <property type="evidence" value="ECO:0007669"/>
    <property type="project" value="UniProtKB-UniRule"/>
</dbReference>
<comment type="caution">
    <text evidence="12">Lacks conserved residue(s) required for the propagation of feature annotation.</text>
</comment>
<feature type="site" description="Plays an important role in substrate specificity" evidence="12">
    <location>
        <position position="236"/>
    </location>
</feature>
<keyword evidence="9 12" id="KW-0808">Transferase</keyword>
<dbReference type="FunFam" id="3.90.1150.10:FF:000003">
    <property type="entry name" value="Serine hydroxymethyltransferase"/>
    <property type="match status" value="1"/>
</dbReference>
<dbReference type="InterPro" id="IPR015422">
    <property type="entry name" value="PyrdxlP-dep_Trfase_small"/>
</dbReference>
<dbReference type="UniPathway" id="UPA00288">
    <property type="reaction ID" value="UER01023"/>
</dbReference>
<dbReference type="InterPro" id="IPR001085">
    <property type="entry name" value="Ser_HO-MeTrfase"/>
</dbReference>
<evidence type="ECO:0000313" key="16">
    <source>
        <dbReference type="Proteomes" id="UP000662873"/>
    </source>
</evidence>
<dbReference type="HAMAP" id="MF_00051">
    <property type="entry name" value="SHMT"/>
    <property type="match status" value="1"/>
</dbReference>
<comment type="subunit">
    <text evidence="5 12">Homodimer.</text>
</comment>
<evidence type="ECO:0000313" key="15">
    <source>
        <dbReference type="EMBL" id="BBO24030.1"/>
    </source>
</evidence>
<dbReference type="GO" id="GO:0004372">
    <property type="term" value="F:glycine hydroxymethyltransferase activity"/>
    <property type="evidence" value="ECO:0007669"/>
    <property type="project" value="UniProtKB-UniRule"/>
</dbReference>
<evidence type="ECO:0000256" key="8">
    <source>
        <dbReference type="ARBA" id="ARBA00022605"/>
    </source>
</evidence>
<dbReference type="InterPro" id="IPR039429">
    <property type="entry name" value="SHMT-like_dom"/>
</dbReference>
<sequence length="423" mass="46400">MAATSDAVSVHRSTLAEVDPEVFELIQLEIRRQEGNLELIASENIASLAVREAMMSVLTDKYAEGYPGKRYYGGCDVVDEVENLAVERAKELFGAEHVNVQPHSGAQANMAAYFSFLEPGDTLMAMNLAHGGHLTHGSPVNFSGKLYSVVPYGVDVETETIDYDVMRDLALQHRPKVIVSGATAYSREFDFARIRDIADEIGAVHMCDMAHYSGLIAGEQYPSPVAYCDIVTTTTHKSLRGPRGGMVLCREERAKDVDKAVFPNVQGGPLMHVIAAKAVCLGEALKPQFKGYQAQVRANARRLAQALQGEGFRIVSGGTDSHLMLVDLRPFGVTGKEAQQVLDDVRITTNKNAIPFDPEKPFVTSGLRLGTPAITTRGMQESEMDIIASLIARALRHRTDERELSEVRRDVGALTERFPIHIF</sequence>
<evidence type="ECO:0000256" key="12">
    <source>
        <dbReference type="HAMAP-Rule" id="MF_00051"/>
    </source>
</evidence>
<comment type="function">
    <text evidence="11">Catalyzes the reversible interconversion of serine and glycine with tetrahydrofolate (THF) serving as the one-carbon carrier. This reaction serves as the major source of one-carbon groups required for the biosynthesis of purines, thymidylate, methionine, and other important biomolecules. Also exhibits THF-independent aldolase activity toward beta-hydroxyamino acids, producing glycine and aldehydes, via a retro-aldol mechanism. Thus, is able to catalyze the cleavage of L-allo-threonine.</text>
</comment>
<keyword evidence="6 12" id="KW-0963">Cytoplasm</keyword>
<evidence type="ECO:0000256" key="1">
    <source>
        <dbReference type="ARBA" id="ARBA00001528"/>
    </source>
</evidence>
<comment type="pathway">
    <text evidence="12">Amino-acid biosynthesis; glycine biosynthesis; glycine from L-serine: step 1/1.</text>
</comment>
<evidence type="ECO:0000256" key="10">
    <source>
        <dbReference type="ARBA" id="ARBA00022898"/>
    </source>
</evidence>
<evidence type="ECO:0000256" key="3">
    <source>
        <dbReference type="ARBA" id="ARBA00004496"/>
    </source>
</evidence>
<dbReference type="GO" id="GO:0032259">
    <property type="term" value="P:methylation"/>
    <property type="evidence" value="ECO:0007669"/>
    <property type="project" value="UniProtKB-KW"/>
</dbReference>
<dbReference type="CDD" id="cd00378">
    <property type="entry name" value="SHMT"/>
    <property type="match status" value="1"/>
</dbReference>
<dbReference type="Gene3D" id="3.40.640.10">
    <property type="entry name" value="Type I PLP-dependent aspartate aminotransferase-like (Major domain)"/>
    <property type="match status" value="1"/>
</dbReference>
<dbReference type="GO" id="GO:0005829">
    <property type="term" value="C:cytosol"/>
    <property type="evidence" value="ECO:0007669"/>
    <property type="project" value="TreeGrafter"/>
</dbReference>
<comment type="similarity">
    <text evidence="4 12">Belongs to the SHMT family.</text>
</comment>
<evidence type="ECO:0000256" key="11">
    <source>
        <dbReference type="ARBA" id="ARBA00054606"/>
    </source>
</evidence>
<dbReference type="PIRSF" id="PIRSF000412">
    <property type="entry name" value="SHMT"/>
    <property type="match status" value="1"/>
</dbReference>
<evidence type="ECO:0000256" key="5">
    <source>
        <dbReference type="ARBA" id="ARBA00011738"/>
    </source>
</evidence>
<dbReference type="EC" id="2.1.2.1" evidence="12"/>
<comment type="pathway">
    <text evidence="12">One-carbon metabolism; tetrahydrofolate interconversion.</text>
</comment>
<evidence type="ECO:0000256" key="2">
    <source>
        <dbReference type="ARBA" id="ARBA00001933"/>
    </source>
</evidence>
<evidence type="ECO:0000256" key="7">
    <source>
        <dbReference type="ARBA" id="ARBA00022563"/>
    </source>
</evidence>
<dbReference type="GO" id="GO:0008168">
    <property type="term" value="F:methyltransferase activity"/>
    <property type="evidence" value="ECO:0007669"/>
    <property type="project" value="UniProtKB-KW"/>
</dbReference>
<dbReference type="Pfam" id="PF00464">
    <property type="entry name" value="SHMT"/>
    <property type="match status" value="1"/>
</dbReference>
<evidence type="ECO:0000259" key="14">
    <source>
        <dbReference type="Pfam" id="PF00464"/>
    </source>
</evidence>
<dbReference type="AlphaFoldDB" id="A0A809R956"/>
<dbReference type="Gene3D" id="3.90.1150.10">
    <property type="entry name" value="Aspartate Aminotransferase, domain 1"/>
    <property type="match status" value="1"/>
</dbReference>
<comment type="catalytic activity">
    <reaction evidence="1 12">
        <text>(6R)-5,10-methylene-5,6,7,8-tetrahydrofolate + glycine + H2O = (6S)-5,6,7,8-tetrahydrofolate + L-serine</text>
        <dbReference type="Rhea" id="RHEA:15481"/>
        <dbReference type="ChEBI" id="CHEBI:15377"/>
        <dbReference type="ChEBI" id="CHEBI:15636"/>
        <dbReference type="ChEBI" id="CHEBI:33384"/>
        <dbReference type="ChEBI" id="CHEBI:57305"/>
        <dbReference type="ChEBI" id="CHEBI:57453"/>
        <dbReference type="EC" id="2.1.2.1"/>
    </reaction>
</comment>
<dbReference type="PANTHER" id="PTHR11680">
    <property type="entry name" value="SERINE HYDROXYMETHYLTRANSFERASE"/>
    <property type="match status" value="1"/>
</dbReference>
<dbReference type="FunFam" id="3.40.640.10:FF:000001">
    <property type="entry name" value="Serine hydroxymethyltransferase"/>
    <property type="match status" value="1"/>
</dbReference>
<dbReference type="PANTHER" id="PTHR11680:SF35">
    <property type="entry name" value="SERINE HYDROXYMETHYLTRANSFERASE 1"/>
    <property type="match status" value="1"/>
</dbReference>
<name>A0A809R956_9BACT</name>
<protein>
    <recommendedName>
        <fullName evidence="12">Serine hydroxymethyltransferase</fullName>
        <shortName evidence="12">SHMT</shortName>
        <shortName evidence="12">Serine methylase</shortName>
        <ecNumber evidence="12">2.1.2.1</ecNumber>
    </recommendedName>
</protein>
<dbReference type="GO" id="GO:0019264">
    <property type="term" value="P:glycine biosynthetic process from serine"/>
    <property type="evidence" value="ECO:0007669"/>
    <property type="project" value="UniProtKB-UniRule"/>
</dbReference>
<dbReference type="SUPFAM" id="SSF53383">
    <property type="entry name" value="PLP-dependent transferases"/>
    <property type="match status" value="1"/>
</dbReference>